<keyword evidence="2" id="KW-1185">Reference proteome</keyword>
<dbReference type="Proteomes" id="UP000807306">
    <property type="component" value="Unassembled WGS sequence"/>
</dbReference>
<comment type="caution">
    <text evidence="1">The sequence shown here is derived from an EMBL/GenBank/DDBJ whole genome shotgun (WGS) entry which is preliminary data.</text>
</comment>
<organism evidence="1 2">
    <name type="scientific">Crepidotus variabilis</name>
    <dbReference type="NCBI Taxonomy" id="179855"/>
    <lineage>
        <taxon>Eukaryota</taxon>
        <taxon>Fungi</taxon>
        <taxon>Dikarya</taxon>
        <taxon>Basidiomycota</taxon>
        <taxon>Agaricomycotina</taxon>
        <taxon>Agaricomycetes</taxon>
        <taxon>Agaricomycetidae</taxon>
        <taxon>Agaricales</taxon>
        <taxon>Agaricineae</taxon>
        <taxon>Crepidotaceae</taxon>
        <taxon>Crepidotus</taxon>
    </lineage>
</organism>
<proteinExistence type="predicted"/>
<dbReference type="EMBL" id="MU157851">
    <property type="protein sequence ID" value="KAF9528583.1"/>
    <property type="molecule type" value="Genomic_DNA"/>
</dbReference>
<gene>
    <name evidence="1" type="ORF">CPB83DRAFT_303133</name>
</gene>
<evidence type="ECO:0000313" key="1">
    <source>
        <dbReference type="EMBL" id="KAF9528583.1"/>
    </source>
</evidence>
<sequence>MDEATRLRCADDRGSTSGLRRCSFCPFYEHLLRSRHSGDSDNPGMICVGVGITLGTMKVRLKPGYGQVSTTSNEVASLLTVLSKCRGVNNTLSSDLIVSML</sequence>
<accession>A0A9P6EGP8</accession>
<evidence type="ECO:0000313" key="2">
    <source>
        <dbReference type="Proteomes" id="UP000807306"/>
    </source>
</evidence>
<name>A0A9P6EGP8_9AGAR</name>
<reference evidence="1" key="1">
    <citation type="submission" date="2020-11" db="EMBL/GenBank/DDBJ databases">
        <authorList>
            <consortium name="DOE Joint Genome Institute"/>
            <person name="Ahrendt S."/>
            <person name="Riley R."/>
            <person name="Andreopoulos W."/>
            <person name="Labutti K."/>
            <person name="Pangilinan J."/>
            <person name="Ruiz-Duenas F.J."/>
            <person name="Barrasa J.M."/>
            <person name="Sanchez-Garcia M."/>
            <person name="Camarero S."/>
            <person name="Miyauchi S."/>
            <person name="Serrano A."/>
            <person name="Linde D."/>
            <person name="Babiker R."/>
            <person name="Drula E."/>
            <person name="Ayuso-Fernandez I."/>
            <person name="Pacheco R."/>
            <person name="Padilla G."/>
            <person name="Ferreira P."/>
            <person name="Barriuso J."/>
            <person name="Kellner H."/>
            <person name="Castanera R."/>
            <person name="Alfaro M."/>
            <person name="Ramirez L."/>
            <person name="Pisabarro A.G."/>
            <person name="Kuo A."/>
            <person name="Tritt A."/>
            <person name="Lipzen A."/>
            <person name="He G."/>
            <person name="Yan M."/>
            <person name="Ng V."/>
            <person name="Cullen D."/>
            <person name="Martin F."/>
            <person name="Rosso M.-N."/>
            <person name="Henrissat B."/>
            <person name="Hibbett D."/>
            <person name="Martinez A.T."/>
            <person name="Grigoriev I.V."/>
        </authorList>
    </citation>
    <scope>NUCLEOTIDE SEQUENCE</scope>
    <source>
        <strain evidence="1">CBS 506.95</strain>
    </source>
</reference>
<protein>
    <submittedName>
        <fullName evidence="1">Uncharacterized protein</fullName>
    </submittedName>
</protein>
<dbReference type="AlphaFoldDB" id="A0A9P6EGP8"/>